<dbReference type="Gene3D" id="2.130.10.30">
    <property type="entry name" value="Regulator of chromosome condensation 1/beta-lactamase-inhibitor protein II"/>
    <property type="match status" value="2"/>
</dbReference>
<feature type="repeat" description="RCC1" evidence="2">
    <location>
        <begin position="138"/>
        <end position="191"/>
    </location>
</feature>
<keyword evidence="1" id="KW-0677">Repeat</keyword>
<dbReference type="GeneID" id="109720951"/>
<name>A0A6P5G5N8_ANACO</name>
<dbReference type="PROSITE" id="PS50012">
    <property type="entry name" value="RCC1_3"/>
    <property type="match status" value="7"/>
</dbReference>
<proteinExistence type="predicted"/>
<feature type="repeat" description="RCC1" evidence="2">
    <location>
        <begin position="303"/>
        <end position="355"/>
    </location>
</feature>
<reference evidence="5" key="2">
    <citation type="submission" date="2025-08" db="UniProtKB">
        <authorList>
            <consortium name="RefSeq"/>
        </authorList>
    </citation>
    <scope>IDENTIFICATION</scope>
    <source>
        <tissue evidence="5">Leaf</tissue>
    </source>
</reference>
<reference evidence="4" key="1">
    <citation type="journal article" date="2015" name="Nat. Genet.">
        <title>The pineapple genome and the evolution of CAM photosynthesis.</title>
        <authorList>
            <person name="Ming R."/>
            <person name="VanBuren R."/>
            <person name="Wai C.M."/>
            <person name="Tang H."/>
            <person name="Schatz M.C."/>
            <person name="Bowers J.E."/>
            <person name="Lyons E."/>
            <person name="Wang M.L."/>
            <person name="Chen J."/>
            <person name="Biggers E."/>
            <person name="Zhang J."/>
            <person name="Huang L."/>
            <person name="Zhang L."/>
            <person name="Miao W."/>
            <person name="Zhang J."/>
            <person name="Ye Z."/>
            <person name="Miao C."/>
            <person name="Lin Z."/>
            <person name="Wang H."/>
            <person name="Zhou H."/>
            <person name="Yim W.C."/>
            <person name="Priest H.D."/>
            <person name="Zheng C."/>
            <person name="Woodhouse M."/>
            <person name="Edger P.P."/>
            <person name="Guyot R."/>
            <person name="Guo H.B."/>
            <person name="Guo H."/>
            <person name="Zheng G."/>
            <person name="Singh R."/>
            <person name="Sharma A."/>
            <person name="Min X."/>
            <person name="Zheng Y."/>
            <person name="Lee H."/>
            <person name="Gurtowski J."/>
            <person name="Sedlazeck F.J."/>
            <person name="Harkess A."/>
            <person name="McKain M.R."/>
            <person name="Liao Z."/>
            <person name="Fang J."/>
            <person name="Liu J."/>
            <person name="Zhang X."/>
            <person name="Zhang Q."/>
            <person name="Hu W."/>
            <person name="Qin Y."/>
            <person name="Wang K."/>
            <person name="Chen L.Y."/>
            <person name="Shirley N."/>
            <person name="Lin Y.R."/>
            <person name="Liu L.Y."/>
            <person name="Hernandez A.G."/>
            <person name="Wright C.L."/>
            <person name="Bulone V."/>
            <person name="Tuskan G.A."/>
            <person name="Heath K."/>
            <person name="Zee F."/>
            <person name="Moore P.H."/>
            <person name="Sunkar R."/>
            <person name="Leebens-Mack J.H."/>
            <person name="Mockler T."/>
            <person name="Bennetzen J.L."/>
            <person name="Freeling M."/>
            <person name="Sankoff D."/>
            <person name="Paterson A.H."/>
            <person name="Zhu X."/>
            <person name="Yang X."/>
            <person name="Smith J.A."/>
            <person name="Cushman J.C."/>
            <person name="Paull R.E."/>
            <person name="Yu Q."/>
        </authorList>
    </citation>
    <scope>NUCLEOTIDE SEQUENCE [LARGE SCALE GENOMIC DNA]</scope>
    <source>
        <strain evidence="4">cv. F153</strain>
    </source>
</reference>
<feature type="domain" description="RCC1-like" evidence="3">
    <location>
        <begin position="38"/>
        <end position="412"/>
    </location>
</feature>
<evidence type="ECO:0000256" key="1">
    <source>
        <dbReference type="ARBA" id="ARBA00022737"/>
    </source>
</evidence>
<dbReference type="PRINTS" id="PR00633">
    <property type="entry name" value="RCCNDNSATION"/>
</dbReference>
<dbReference type="SUPFAM" id="SSF50985">
    <property type="entry name" value="RCC1/BLIP-II"/>
    <property type="match status" value="1"/>
</dbReference>
<dbReference type="AlphaFoldDB" id="A0A6P5G5N8"/>
<protein>
    <submittedName>
        <fullName evidence="5">Probable E3 ubiquitin-protein ligase HERC4 isoform X1</fullName>
    </submittedName>
</protein>
<keyword evidence="4" id="KW-1185">Reference proteome</keyword>
<gene>
    <name evidence="5" type="primary">LOC109720951</name>
</gene>
<dbReference type="OrthoDB" id="8068875at2759"/>
<dbReference type="InterPro" id="IPR000408">
    <property type="entry name" value="Reg_chr_condens"/>
</dbReference>
<evidence type="ECO:0000313" key="5">
    <source>
        <dbReference type="RefSeq" id="XP_020103911.1"/>
    </source>
</evidence>
<dbReference type="Proteomes" id="UP000515123">
    <property type="component" value="Linkage group 15"/>
</dbReference>
<feature type="repeat" description="RCC1" evidence="2">
    <location>
        <begin position="367"/>
        <end position="418"/>
    </location>
</feature>
<dbReference type="RefSeq" id="XP_020103911.1">
    <property type="nucleotide sequence ID" value="XM_020248322.1"/>
</dbReference>
<evidence type="ECO:0000313" key="4">
    <source>
        <dbReference type="Proteomes" id="UP000515123"/>
    </source>
</evidence>
<dbReference type="InterPro" id="IPR051210">
    <property type="entry name" value="Ub_ligase/GEF_domain"/>
</dbReference>
<dbReference type="InterPro" id="IPR009091">
    <property type="entry name" value="RCC1/BLIP-II"/>
</dbReference>
<feature type="repeat" description="RCC1" evidence="2">
    <location>
        <begin position="192"/>
        <end position="252"/>
    </location>
</feature>
<dbReference type="PROSITE" id="PS00626">
    <property type="entry name" value="RCC1_2"/>
    <property type="match status" value="1"/>
</dbReference>
<evidence type="ECO:0000256" key="2">
    <source>
        <dbReference type="PROSITE-ProRule" id="PRU00235"/>
    </source>
</evidence>
<feature type="repeat" description="RCC1" evidence="2">
    <location>
        <begin position="253"/>
        <end position="302"/>
    </location>
</feature>
<dbReference type="InterPro" id="IPR058923">
    <property type="entry name" value="RCC1-like_dom"/>
</dbReference>
<dbReference type="PANTHER" id="PTHR22870">
    <property type="entry name" value="REGULATOR OF CHROMOSOME CONDENSATION"/>
    <property type="match status" value="1"/>
</dbReference>
<sequence>MASAFWRSSVRRISKSVLEPLIHRRRWYSSKPRRFAALWGNGDYGRLGLGSLESRWKPTVCPFFRDDHPVSIVCGGAHTLFLTESGRVFATGLNNFGQLGITSSKSHTLVPVEIFGLPEKVVEISAGYHHSCAITDNGKLFVWGDNSSGQLGLGRKAGKTVSSPTKVDCLVDVTVRMAALGAEHSIVVTDEGNVLSWGAGGAGRLGHGHQSSILGFYVSSSECTPRLIKYFDAIKIKRIAAGMLHSACVDEQGIVYIFGERTVKKMGFGRTNNASTPSAMKELPFSSAVACGGYHTCVITSEGELYTWGSNENGCLGLGFTDMVRTPQCVKKSSFRFPVSEVSCGWKHTAVISGRRVFTWGWGGANGTFFEDGHSSGGQLGHGNDIDYFEPTMVNFSHNVKALHVSCGFNHTGAIFEYSET</sequence>
<feature type="repeat" description="RCC1" evidence="2">
    <location>
        <begin position="86"/>
        <end position="137"/>
    </location>
</feature>
<accession>A0A6P5G5N8</accession>
<evidence type="ECO:0000259" key="3">
    <source>
        <dbReference type="Pfam" id="PF25390"/>
    </source>
</evidence>
<dbReference type="Pfam" id="PF25390">
    <property type="entry name" value="WD40_RLD"/>
    <property type="match status" value="1"/>
</dbReference>
<feature type="repeat" description="RCC1" evidence="2">
    <location>
        <begin position="34"/>
        <end position="85"/>
    </location>
</feature>
<organism evidence="4 5">
    <name type="scientific">Ananas comosus</name>
    <name type="common">Pineapple</name>
    <name type="synonym">Ananas ananas</name>
    <dbReference type="NCBI Taxonomy" id="4615"/>
    <lineage>
        <taxon>Eukaryota</taxon>
        <taxon>Viridiplantae</taxon>
        <taxon>Streptophyta</taxon>
        <taxon>Embryophyta</taxon>
        <taxon>Tracheophyta</taxon>
        <taxon>Spermatophyta</taxon>
        <taxon>Magnoliopsida</taxon>
        <taxon>Liliopsida</taxon>
        <taxon>Poales</taxon>
        <taxon>Bromeliaceae</taxon>
        <taxon>Bromelioideae</taxon>
        <taxon>Ananas</taxon>
    </lineage>
</organism>
<dbReference type="PANTHER" id="PTHR22870:SF395">
    <property type="entry name" value="UVB-RESISTANCE PROTEIN UVR8-RELATED"/>
    <property type="match status" value="1"/>
</dbReference>